<feature type="region of interest" description="Disordered" evidence="1">
    <location>
        <begin position="1"/>
        <end position="37"/>
    </location>
</feature>
<keyword evidence="4" id="KW-1185">Reference proteome</keyword>
<sequence length="728" mass="80046">MASNNEQHEPDPGRFDWNRAEHDLNTPTPDVDPDGADVVDLDAARGRRGQVRDTSYEIELDDPGASTPLVGELVDVPAMAPDGSRRPIIPTALRRENLRDTITRFLGQVAYVSGFHAVRSPWYLLQALWFALRGLLRVVRMQLGWWWVRNHFALLQHTADANDPHEWLKIHREIKSTRLWRGIVLGIEILPVTIGGFVAWALVPRLYLYLALVPALLVLAHFGRPAGRTIIGTAIVAPRFRKLNSDVVLRAYYAAKLGDPDKDGQQIQFGSRMAREGGGSHVLVDLPYGKGLDDAVKARGAIASGMDVALSQVFISRDPSSHRRHVLWVADRDPLALPAGRSPLLRCKPTDIWQPAPFGLDERGNVVSVNLMWTSLLIGAQPRQGKTFAARTLALYAALDPYTKLAVFDGGGKPDWRKFALVADYYAFGLALTRDGDPAEILVGFLRWLKAEVQDRYERLSQLPVDVCPEGKLTRDIARNPKFRMPVWLVALDEFQEYFDLGEISKEIASLLVYLVKVAPAAGIIFVDATQRPSGVGNGQVASQFISYRDNHQVRFALRTGSWQVSDLVLGAGANSEGFDSSTLLPTYKGVGMLRGASDATPTVRTYLADQEDAEKILIAARKLREHAGTLSGMAAGESVARETRDVLADVASVFAAAETGLHWTVIAARLADRIPEHYTDLTADAISAQARALGVPSKDVKRDGQNLKGARAADVRTVLERRKANGA</sequence>
<evidence type="ECO:0000256" key="2">
    <source>
        <dbReference type="SAM" id="Phobius"/>
    </source>
</evidence>
<gene>
    <name evidence="3" type="ORF">SAMN05443668_102721</name>
</gene>
<evidence type="ECO:0000313" key="4">
    <source>
        <dbReference type="Proteomes" id="UP000184440"/>
    </source>
</evidence>
<dbReference type="RefSeq" id="WP_073254835.1">
    <property type="nucleotide sequence ID" value="NZ_FRCS01000002.1"/>
</dbReference>
<dbReference type="SUPFAM" id="SSF52540">
    <property type="entry name" value="P-loop containing nucleoside triphosphate hydrolases"/>
    <property type="match status" value="1"/>
</dbReference>
<reference evidence="3 4" key="1">
    <citation type="submission" date="2016-11" db="EMBL/GenBank/DDBJ databases">
        <authorList>
            <person name="Jaros S."/>
            <person name="Januszkiewicz K."/>
            <person name="Wedrychowicz H."/>
        </authorList>
    </citation>
    <scope>NUCLEOTIDE SEQUENCE [LARGE SCALE GENOMIC DNA]</scope>
    <source>
        <strain evidence="3 4">DSM 46144</strain>
    </source>
</reference>
<proteinExistence type="predicted"/>
<evidence type="ECO:0008006" key="5">
    <source>
        <dbReference type="Google" id="ProtNLM"/>
    </source>
</evidence>
<dbReference type="Gene3D" id="3.40.50.300">
    <property type="entry name" value="P-loop containing nucleotide triphosphate hydrolases"/>
    <property type="match status" value="1"/>
</dbReference>
<feature type="transmembrane region" description="Helical" evidence="2">
    <location>
        <begin position="179"/>
        <end position="200"/>
    </location>
</feature>
<evidence type="ECO:0000313" key="3">
    <source>
        <dbReference type="EMBL" id="SHN04975.1"/>
    </source>
</evidence>
<dbReference type="Proteomes" id="UP000184440">
    <property type="component" value="Unassembled WGS sequence"/>
</dbReference>
<name>A0A1M7NMG7_9ACTN</name>
<dbReference type="OrthoDB" id="3315716at2"/>
<protein>
    <recommendedName>
        <fullName evidence="5">DNA segregation ATPase FtsK/SpoIIIE, S-DNA-T family</fullName>
    </recommendedName>
</protein>
<dbReference type="STRING" id="134849.SAMN05443668_102721"/>
<dbReference type="InterPro" id="IPR027417">
    <property type="entry name" value="P-loop_NTPase"/>
</dbReference>
<keyword evidence="2" id="KW-0812">Transmembrane</keyword>
<dbReference type="EMBL" id="FRCS01000002">
    <property type="protein sequence ID" value="SHN04975.1"/>
    <property type="molecule type" value="Genomic_DNA"/>
</dbReference>
<evidence type="ECO:0000256" key="1">
    <source>
        <dbReference type="SAM" id="MobiDB-lite"/>
    </source>
</evidence>
<accession>A0A1M7NMG7</accession>
<feature type="compositionally biased region" description="Basic and acidic residues" evidence="1">
    <location>
        <begin position="1"/>
        <end position="24"/>
    </location>
</feature>
<dbReference type="AlphaFoldDB" id="A0A1M7NMG7"/>
<organism evidence="3 4">
    <name type="scientific">Cryptosporangium aurantiacum</name>
    <dbReference type="NCBI Taxonomy" id="134849"/>
    <lineage>
        <taxon>Bacteria</taxon>
        <taxon>Bacillati</taxon>
        <taxon>Actinomycetota</taxon>
        <taxon>Actinomycetes</taxon>
        <taxon>Cryptosporangiales</taxon>
        <taxon>Cryptosporangiaceae</taxon>
        <taxon>Cryptosporangium</taxon>
    </lineage>
</organism>
<keyword evidence="2" id="KW-1133">Transmembrane helix</keyword>
<keyword evidence="2" id="KW-0472">Membrane</keyword>